<sequence>MLSTDLAPDSCEFDCAGVCFPLSLLNWR</sequence>
<gene>
    <name evidence="1" type="ORF">RSOL_513130</name>
</gene>
<evidence type="ECO:0000313" key="1">
    <source>
        <dbReference type="EMBL" id="EUC64471.1"/>
    </source>
</evidence>
<dbReference type="AlphaFoldDB" id="X8JMP2"/>
<name>X8JMP2_9AGAM</name>
<protein>
    <submittedName>
        <fullName evidence="1">Uncharacterized protein</fullName>
    </submittedName>
</protein>
<accession>X8JMP2</accession>
<dbReference type="EMBL" id="JATN01000313">
    <property type="protein sequence ID" value="EUC64471.1"/>
    <property type="molecule type" value="Genomic_DNA"/>
</dbReference>
<comment type="caution">
    <text evidence="1">The sequence shown here is derived from an EMBL/GenBank/DDBJ whole genome shotgun (WGS) entry which is preliminary data.</text>
</comment>
<evidence type="ECO:0000313" key="2">
    <source>
        <dbReference type="Proteomes" id="UP000030108"/>
    </source>
</evidence>
<organism evidence="1 2">
    <name type="scientific">Rhizoctonia solani AG-3 Rhs1AP</name>
    <dbReference type="NCBI Taxonomy" id="1086054"/>
    <lineage>
        <taxon>Eukaryota</taxon>
        <taxon>Fungi</taxon>
        <taxon>Dikarya</taxon>
        <taxon>Basidiomycota</taxon>
        <taxon>Agaricomycotina</taxon>
        <taxon>Agaricomycetes</taxon>
        <taxon>Cantharellales</taxon>
        <taxon>Ceratobasidiaceae</taxon>
        <taxon>Rhizoctonia</taxon>
    </lineage>
</organism>
<reference evidence="2" key="1">
    <citation type="journal article" date="2014" name="Genome Announc.">
        <title>Draft genome sequence of the plant-pathogenic soil fungus Rhizoctonia solani anastomosis group 3 strain Rhs1AP.</title>
        <authorList>
            <person name="Cubeta M.A."/>
            <person name="Thomas E."/>
            <person name="Dean R.A."/>
            <person name="Jabaji S."/>
            <person name="Neate S.M."/>
            <person name="Tavantzis S."/>
            <person name="Toda T."/>
            <person name="Vilgalys R."/>
            <person name="Bharathan N."/>
            <person name="Fedorova-Abrams N."/>
            <person name="Pakala S.B."/>
            <person name="Pakala S.M."/>
            <person name="Zafar N."/>
            <person name="Joardar V."/>
            <person name="Losada L."/>
            <person name="Nierman W.C."/>
        </authorList>
    </citation>
    <scope>NUCLEOTIDE SEQUENCE [LARGE SCALE GENOMIC DNA]</scope>
    <source>
        <strain evidence="2">AG-3</strain>
    </source>
</reference>
<dbReference type="Proteomes" id="UP000030108">
    <property type="component" value="Unassembled WGS sequence"/>
</dbReference>
<proteinExistence type="predicted"/>